<accession>A0ABR4PJI0</accession>
<proteinExistence type="predicted"/>
<evidence type="ECO:0000259" key="1">
    <source>
        <dbReference type="Pfam" id="PF06985"/>
    </source>
</evidence>
<reference evidence="2 3" key="1">
    <citation type="submission" date="2024-06" db="EMBL/GenBank/DDBJ databases">
        <title>Complete genome of Phlyctema vagabunda strain 19-DSS-EL-015.</title>
        <authorList>
            <person name="Fiorenzani C."/>
        </authorList>
    </citation>
    <scope>NUCLEOTIDE SEQUENCE [LARGE SCALE GENOMIC DNA]</scope>
    <source>
        <strain evidence="2 3">19-DSS-EL-015</strain>
    </source>
</reference>
<protein>
    <submittedName>
        <fullName evidence="2">Heterokaryon incompatibility protein</fullName>
    </submittedName>
</protein>
<dbReference type="Proteomes" id="UP001629113">
    <property type="component" value="Unassembled WGS sequence"/>
</dbReference>
<dbReference type="EMBL" id="JBFCZG010000004">
    <property type="protein sequence ID" value="KAL3423491.1"/>
    <property type="molecule type" value="Genomic_DNA"/>
</dbReference>
<sequence length="703" mass="78235">MSTSAMENDGLCWKCQSLLNTQYPEALVTTETDETRQGPEKTQLRRVKTCESVEVTAARGCRLCLNLLHALSIPARAALHRPTGAVDGTVPTADVEYEEEIYLGDSHAPSIALRVDPDNARLGRNAGDEIKTLMQLFPEAEIAPFVSRGEVGDSTDSDTSWSVAANWLDECVKSHKSCNKLMTTKPFLPSRVIDLGSGAPRLVVVNDGAPIFPYATVSHCWGSHIPLLLLSSNIAELQKSIPTSQLSKSFQDAFLVAQRLGLTYIWIDSLCIIQDSAVDWERESQSMSEVYSNSYCNIAASHAADGTYGCFIKRDPDLVKPVKVDLNWGPNPGTYYVIQWLYWRQKVMEMPLHRRAWVCQERYLAPRNLYFGATQLYWECGERVACETFPSGLPPRVVDGPSKSLNPHADGAYRRERLGLPEAPDMDAFGLWDLIVSTYSTGKLTYSADKLVALSGLAARMQKHTGAQYLAGMWRTHLAYQLLWTVSGIQWVVSRSRPEVYTAPSWSWASIHGRIEDACIVRHADDREIALEILDVEVELVSDKNHFGQVKGGFLRLRCSLAKAGVYIEESPESRGSFDLIVNGSRIGTARLDAHGSESDPLTHHGLYYLPVRYSAGYEEVTLKGETISVPRAAGIILQPASPESQSEFVRVGVFEIYSSPDEFQSACRQYSREHTGRQDESGLWVLSRKTGDLSYLCHTQHQ</sequence>
<feature type="domain" description="Heterokaryon incompatibility" evidence="1">
    <location>
        <begin position="214"/>
        <end position="361"/>
    </location>
</feature>
<organism evidence="2 3">
    <name type="scientific">Phlyctema vagabunda</name>
    <dbReference type="NCBI Taxonomy" id="108571"/>
    <lineage>
        <taxon>Eukaryota</taxon>
        <taxon>Fungi</taxon>
        <taxon>Dikarya</taxon>
        <taxon>Ascomycota</taxon>
        <taxon>Pezizomycotina</taxon>
        <taxon>Leotiomycetes</taxon>
        <taxon>Helotiales</taxon>
        <taxon>Dermateaceae</taxon>
        <taxon>Phlyctema</taxon>
    </lineage>
</organism>
<name>A0ABR4PJI0_9HELO</name>
<evidence type="ECO:0000313" key="3">
    <source>
        <dbReference type="Proteomes" id="UP001629113"/>
    </source>
</evidence>
<keyword evidence="3" id="KW-1185">Reference proteome</keyword>
<evidence type="ECO:0000313" key="2">
    <source>
        <dbReference type="EMBL" id="KAL3423491.1"/>
    </source>
</evidence>
<dbReference type="PANTHER" id="PTHR33112:SF10">
    <property type="entry name" value="TOL"/>
    <property type="match status" value="1"/>
</dbReference>
<comment type="caution">
    <text evidence="2">The sequence shown here is derived from an EMBL/GenBank/DDBJ whole genome shotgun (WGS) entry which is preliminary data.</text>
</comment>
<dbReference type="InterPro" id="IPR010730">
    <property type="entry name" value="HET"/>
</dbReference>
<dbReference type="Pfam" id="PF06985">
    <property type="entry name" value="HET"/>
    <property type="match status" value="1"/>
</dbReference>
<dbReference type="PANTHER" id="PTHR33112">
    <property type="entry name" value="DOMAIN PROTEIN, PUTATIVE-RELATED"/>
    <property type="match status" value="1"/>
</dbReference>
<gene>
    <name evidence="2" type="ORF">PVAG01_05238</name>
</gene>